<gene>
    <name evidence="3" type="ORF">U14_05649</name>
</gene>
<evidence type="ECO:0000313" key="3">
    <source>
        <dbReference type="EMBL" id="GAK54364.1"/>
    </source>
</evidence>
<comment type="similarity">
    <text evidence="1">Belongs to the Rpn/YhgA-like nuclease family.</text>
</comment>
<keyword evidence="4" id="KW-1185">Reference proteome</keyword>
<dbReference type="NCBIfam" id="TIGR01784">
    <property type="entry name" value="T_den_put_tspse"/>
    <property type="match status" value="1"/>
</dbReference>
<proteinExistence type="inferred from homology"/>
<evidence type="ECO:0000256" key="1">
    <source>
        <dbReference type="ARBA" id="ARBA00009787"/>
    </source>
</evidence>
<dbReference type="GO" id="GO:0006310">
    <property type="term" value="P:DNA recombination"/>
    <property type="evidence" value="ECO:0007669"/>
    <property type="project" value="TreeGrafter"/>
</dbReference>
<sequence length="349" mass="40516">MGDIANPHDKLFRETWSNRAFALDFLRNYLPDAVLQRINLESLNISKDSFVDPALKEFHSDLLYLVNFSGQAGYVYLLFEHKSYPEKYIHLQLMEYLLKIWRLHLKQQPESTTLPQIIPLVLYHGQRHWTMPLNFSGTFGRQEHLLTEYIPTFEYVLIDLSRYSDKEIRGSVMSRVALLLLKHIFDADIEQRLPAILSLLRDLLDKTSGLQYLETLLRYVASATDNIKKEQIVKIVEKTFEAMEGRNVVMTLAEQWIQEGFEKGFEKGVQYAEKQAEIGKKQGYCQGLLEGMNLVLRFRFGSDAATLMPVLQTIQDPETLKKIEQGFEQAQHLAEIKALIEQYRAVPQN</sequence>
<dbReference type="InterPro" id="IPR006842">
    <property type="entry name" value="Transposase_31"/>
</dbReference>
<dbReference type="InterPro" id="IPR010106">
    <property type="entry name" value="RpnA"/>
</dbReference>
<dbReference type="AlphaFoldDB" id="A0A081BSI3"/>
<accession>A0A081BSI3</accession>
<dbReference type="Pfam" id="PF04754">
    <property type="entry name" value="Transposase_31"/>
    <property type="match status" value="1"/>
</dbReference>
<dbReference type="PANTHER" id="PTHR34611:SF2">
    <property type="entry name" value="INACTIVE RECOMBINATION-PROMOTING NUCLEASE-LIKE PROTEIN RPNE-RELATED"/>
    <property type="match status" value="1"/>
</dbReference>
<dbReference type="PANTHER" id="PTHR34611">
    <property type="match status" value="1"/>
</dbReference>
<dbReference type="STRING" id="1499966.U14_05649"/>
<dbReference type="HOGENOM" id="CLU_059548_0_0_0"/>
<dbReference type="Proteomes" id="UP000030700">
    <property type="component" value="Unassembled WGS sequence"/>
</dbReference>
<reference evidence="3 4" key="1">
    <citation type="journal article" date="2015" name="PeerJ">
        <title>First genomic representation of candidate bacterial phylum KSB3 points to enhanced environmental sensing as a trigger of wastewater bulking.</title>
        <authorList>
            <person name="Sekiguchi Y."/>
            <person name="Ohashi A."/>
            <person name="Parks D.H."/>
            <person name="Yamauchi T."/>
            <person name="Tyson G.W."/>
            <person name="Hugenholtz P."/>
        </authorList>
    </citation>
    <scope>NUCLEOTIDE SEQUENCE [LARGE SCALE GENOMIC DNA]</scope>
</reference>
<organism evidence="3 4">
    <name type="scientific">Candidatus Moduliflexus flocculans</name>
    <dbReference type="NCBI Taxonomy" id="1499966"/>
    <lineage>
        <taxon>Bacteria</taxon>
        <taxon>Candidatus Moduliflexota</taxon>
        <taxon>Candidatus Moduliflexia</taxon>
        <taxon>Candidatus Moduliflexales</taxon>
        <taxon>Candidatus Moduliflexaceae</taxon>
    </lineage>
</organism>
<dbReference type="InterPro" id="IPR051699">
    <property type="entry name" value="Rpn/YhgA-like_nuclease"/>
</dbReference>
<evidence type="ECO:0000313" key="4">
    <source>
        <dbReference type="Proteomes" id="UP000030700"/>
    </source>
</evidence>
<protein>
    <submittedName>
        <fullName evidence="3">Transposase YhgA-like protein</fullName>
    </submittedName>
</protein>
<feature type="domain" description="Transposase (putative) YhgA-like" evidence="2">
    <location>
        <begin position="6"/>
        <end position="208"/>
    </location>
</feature>
<evidence type="ECO:0000259" key="2">
    <source>
        <dbReference type="Pfam" id="PF04754"/>
    </source>
</evidence>
<dbReference type="GO" id="GO:1990238">
    <property type="term" value="F:double-stranded DNA endonuclease activity"/>
    <property type="evidence" value="ECO:0007669"/>
    <property type="project" value="TreeGrafter"/>
</dbReference>
<name>A0A081BSI3_9BACT</name>
<dbReference type="EMBL" id="DF820461">
    <property type="protein sequence ID" value="GAK54364.1"/>
    <property type="molecule type" value="Genomic_DNA"/>
</dbReference>